<reference evidence="1 2" key="1">
    <citation type="journal article" date="2020" name="Phytopathology">
        <title>Genome Sequence Resources of Colletotrichum truncatum, C. plurivorum, C. musicola, and C. sojae: Four Species Pathogenic to Soybean (Glycine max).</title>
        <authorList>
            <person name="Rogerio F."/>
            <person name="Boufleur T.R."/>
            <person name="Ciampi-Guillardi M."/>
            <person name="Sukno S.A."/>
            <person name="Thon M.R."/>
            <person name="Massola Junior N.S."/>
            <person name="Baroncelli R."/>
        </authorList>
    </citation>
    <scope>NUCLEOTIDE SEQUENCE [LARGE SCALE GENOMIC DNA]</scope>
    <source>
        <strain evidence="1 2">CMES1059</strain>
    </source>
</reference>
<sequence length="289" mass="30919">MVCLQSFTLLSLASIAAAQKCKIQFDGRVPSGTALKSFDADNKLFNSKNVFGKGLSFSKVLQMPKQAGSLFDGAKNVPTEVTIKLTSPSDKSIFNNQTGFRRAELVPASNSGTDPSTTGVKTLHFSIAKDPQRLLNTSHEYQMAFLESNDFSTNQVVLKTGTILGGKTADPDTLQLFGNVNTKPSPPLLFTTPFTAGVTHNFAMTLDFNANTTKVFYSTDKTPLKQQGDVFPNEVGGQGQYHFGLLKKPVGGEGDITKNGFQPAGINEGVIFSGIFLEDSADGCVSLSP</sequence>
<evidence type="ECO:0000313" key="2">
    <source>
        <dbReference type="Proteomes" id="UP000805649"/>
    </source>
</evidence>
<keyword evidence="2" id="KW-1185">Reference proteome</keyword>
<organism evidence="1 2">
    <name type="scientific">Colletotrichum truncatum</name>
    <name type="common">Anthracnose fungus</name>
    <name type="synonym">Colletotrichum capsici</name>
    <dbReference type="NCBI Taxonomy" id="5467"/>
    <lineage>
        <taxon>Eukaryota</taxon>
        <taxon>Fungi</taxon>
        <taxon>Dikarya</taxon>
        <taxon>Ascomycota</taxon>
        <taxon>Pezizomycotina</taxon>
        <taxon>Sordariomycetes</taxon>
        <taxon>Hypocreomycetidae</taxon>
        <taxon>Glomerellales</taxon>
        <taxon>Glomerellaceae</taxon>
        <taxon>Colletotrichum</taxon>
        <taxon>Colletotrichum truncatum species complex</taxon>
    </lineage>
</organism>
<proteinExistence type="predicted"/>
<accession>A0ACC3ZLT4</accession>
<evidence type="ECO:0000313" key="1">
    <source>
        <dbReference type="EMBL" id="KAL0945003.1"/>
    </source>
</evidence>
<gene>
    <name evidence="1" type="ORF">CTRU02_202890</name>
</gene>
<comment type="caution">
    <text evidence="1">The sequence shown here is derived from an EMBL/GenBank/DDBJ whole genome shotgun (WGS) entry which is preliminary data.</text>
</comment>
<protein>
    <submittedName>
        <fullName evidence="1">Uncharacterized protein</fullName>
    </submittedName>
</protein>
<dbReference type="EMBL" id="VUJX02000001">
    <property type="protein sequence ID" value="KAL0945003.1"/>
    <property type="molecule type" value="Genomic_DNA"/>
</dbReference>
<dbReference type="Proteomes" id="UP000805649">
    <property type="component" value="Unassembled WGS sequence"/>
</dbReference>
<name>A0ACC3ZLT4_COLTU</name>